<comment type="caution">
    <text evidence="1">The sequence shown here is derived from an EMBL/GenBank/DDBJ whole genome shotgun (WGS) entry which is preliminary data.</text>
</comment>
<organism evidence="1 2">
    <name type="scientific">Solanum commersonii</name>
    <name type="common">Commerson's wild potato</name>
    <name type="synonym">Commerson's nightshade</name>
    <dbReference type="NCBI Taxonomy" id="4109"/>
    <lineage>
        <taxon>Eukaryota</taxon>
        <taxon>Viridiplantae</taxon>
        <taxon>Streptophyta</taxon>
        <taxon>Embryophyta</taxon>
        <taxon>Tracheophyta</taxon>
        <taxon>Spermatophyta</taxon>
        <taxon>Magnoliopsida</taxon>
        <taxon>eudicotyledons</taxon>
        <taxon>Gunneridae</taxon>
        <taxon>Pentapetalae</taxon>
        <taxon>asterids</taxon>
        <taxon>lamiids</taxon>
        <taxon>Solanales</taxon>
        <taxon>Solanaceae</taxon>
        <taxon>Solanoideae</taxon>
        <taxon>Solaneae</taxon>
        <taxon>Solanum</taxon>
    </lineage>
</organism>
<protein>
    <submittedName>
        <fullName evidence="1">Uncharacterized protein</fullName>
    </submittedName>
</protein>
<evidence type="ECO:0000313" key="1">
    <source>
        <dbReference type="EMBL" id="KAG5630000.1"/>
    </source>
</evidence>
<accession>A0A9J6AZT9</accession>
<dbReference type="EMBL" id="JACXVP010000001">
    <property type="protein sequence ID" value="KAG5630000.1"/>
    <property type="molecule type" value="Genomic_DNA"/>
</dbReference>
<proteinExistence type="predicted"/>
<keyword evidence="2" id="KW-1185">Reference proteome</keyword>
<dbReference type="Proteomes" id="UP000824120">
    <property type="component" value="Chromosome 1"/>
</dbReference>
<reference evidence="1 2" key="1">
    <citation type="submission" date="2020-09" db="EMBL/GenBank/DDBJ databases">
        <title>De no assembly of potato wild relative species, Solanum commersonii.</title>
        <authorList>
            <person name="Cho K."/>
        </authorList>
    </citation>
    <scope>NUCLEOTIDE SEQUENCE [LARGE SCALE GENOMIC DNA]</scope>
    <source>
        <strain evidence="1">LZ3.2</strain>
        <tissue evidence="1">Leaf</tissue>
    </source>
</reference>
<dbReference type="AlphaFoldDB" id="A0A9J6AZT9"/>
<gene>
    <name evidence="1" type="ORF">H5410_001717</name>
</gene>
<sequence length="94" mass="10677">MAESMHCVHLCLRIAESTWRVAKGSYFAFRSNVLSFEGKYQIGGKREQSVHRRDVLRSSTMSPNDLDHDDAEGWCNTAMNYTKGRIAELIGNSH</sequence>
<evidence type="ECO:0000313" key="2">
    <source>
        <dbReference type="Proteomes" id="UP000824120"/>
    </source>
</evidence>
<name>A0A9J6AZT9_SOLCO</name>